<keyword evidence="5" id="KW-0418">Kinase</keyword>
<keyword evidence="3" id="KW-0808">Transferase</keyword>
<dbReference type="GO" id="GO:0005524">
    <property type="term" value="F:ATP binding"/>
    <property type="evidence" value="ECO:0007669"/>
    <property type="project" value="UniProtKB-UniRule"/>
</dbReference>
<name>A0A225AH11_TALAT</name>
<dbReference type="PROSITE" id="PS00107">
    <property type="entry name" value="PROTEIN_KINASE_ATP"/>
    <property type="match status" value="1"/>
</dbReference>
<dbReference type="GO" id="GO:0000245">
    <property type="term" value="P:spliceosomal complex assembly"/>
    <property type="evidence" value="ECO:0007669"/>
    <property type="project" value="TreeGrafter"/>
</dbReference>
<dbReference type="GeneID" id="31005953"/>
<protein>
    <recommendedName>
        <fullName evidence="1">non-specific serine/threonine protein kinase</fullName>
        <ecNumber evidence="1">2.7.11.1</ecNumber>
    </recommendedName>
</protein>
<comment type="caution">
    <text evidence="11">The sequence shown here is derived from an EMBL/GenBank/DDBJ whole genome shotgun (WGS) entry which is preliminary data.</text>
</comment>
<gene>
    <name evidence="11" type="ORF">UA08_06197</name>
</gene>
<comment type="catalytic activity">
    <reaction evidence="7">
        <text>L-threonyl-[protein] + ATP = O-phospho-L-threonyl-[protein] + ADP + H(+)</text>
        <dbReference type="Rhea" id="RHEA:46608"/>
        <dbReference type="Rhea" id="RHEA-COMP:11060"/>
        <dbReference type="Rhea" id="RHEA-COMP:11605"/>
        <dbReference type="ChEBI" id="CHEBI:15378"/>
        <dbReference type="ChEBI" id="CHEBI:30013"/>
        <dbReference type="ChEBI" id="CHEBI:30616"/>
        <dbReference type="ChEBI" id="CHEBI:61977"/>
        <dbReference type="ChEBI" id="CHEBI:456216"/>
        <dbReference type="EC" id="2.7.11.1"/>
    </reaction>
</comment>
<proteinExistence type="predicted"/>
<feature type="binding site" evidence="9">
    <location>
        <position position="82"/>
    </location>
    <ligand>
        <name>ATP</name>
        <dbReference type="ChEBI" id="CHEBI:30616"/>
    </ligand>
</feature>
<dbReference type="RefSeq" id="XP_020118624.1">
    <property type="nucleotide sequence ID" value="XM_020268494.1"/>
</dbReference>
<dbReference type="STRING" id="1441469.A0A225AH11"/>
<dbReference type="GO" id="GO:0005737">
    <property type="term" value="C:cytoplasm"/>
    <property type="evidence" value="ECO:0007669"/>
    <property type="project" value="TreeGrafter"/>
</dbReference>
<dbReference type="Gene3D" id="1.10.510.10">
    <property type="entry name" value="Transferase(Phosphotransferase) domain 1"/>
    <property type="match status" value="1"/>
</dbReference>
<evidence type="ECO:0000256" key="9">
    <source>
        <dbReference type="PROSITE-ProRule" id="PRU10141"/>
    </source>
</evidence>
<dbReference type="OrthoDB" id="5979581at2759"/>
<keyword evidence="6 9" id="KW-0067">ATP-binding</keyword>
<evidence type="ECO:0000256" key="8">
    <source>
        <dbReference type="ARBA" id="ARBA00048679"/>
    </source>
</evidence>
<dbReference type="SUPFAM" id="SSF56112">
    <property type="entry name" value="Protein kinase-like (PK-like)"/>
    <property type="match status" value="1"/>
</dbReference>
<evidence type="ECO:0000259" key="10">
    <source>
        <dbReference type="PROSITE" id="PS50011"/>
    </source>
</evidence>
<evidence type="ECO:0000256" key="1">
    <source>
        <dbReference type="ARBA" id="ARBA00012513"/>
    </source>
</evidence>
<feature type="domain" description="Protein kinase" evidence="10">
    <location>
        <begin position="53"/>
        <end position="257"/>
    </location>
</feature>
<comment type="catalytic activity">
    <reaction evidence="8">
        <text>L-seryl-[protein] + ATP = O-phospho-L-seryl-[protein] + ADP + H(+)</text>
        <dbReference type="Rhea" id="RHEA:17989"/>
        <dbReference type="Rhea" id="RHEA-COMP:9863"/>
        <dbReference type="Rhea" id="RHEA-COMP:11604"/>
        <dbReference type="ChEBI" id="CHEBI:15378"/>
        <dbReference type="ChEBI" id="CHEBI:29999"/>
        <dbReference type="ChEBI" id="CHEBI:30616"/>
        <dbReference type="ChEBI" id="CHEBI:83421"/>
        <dbReference type="ChEBI" id="CHEBI:456216"/>
        <dbReference type="EC" id="2.7.11.1"/>
    </reaction>
</comment>
<dbReference type="InterPro" id="IPR000719">
    <property type="entry name" value="Prot_kinase_dom"/>
</dbReference>
<evidence type="ECO:0000313" key="11">
    <source>
        <dbReference type="EMBL" id="OKL58503.1"/>
    </source>
</evidence>
<accession>A0A225AH11</accession>
<evidence type="ECO:0000256" key="4">
    <source>
        <dbReference type="ARBA" id="ARBA00022741"/>
    </source>
</evidence>
<dbReference type="EC" id="2.7.11.1" evidence="1"/>
<dbReference type="PANTHER" id="PTHR47634:SF9">
    <property type="entry name" value="PROTEIN KINASE DOMAIN-CONTAINING PROTEIN-RELATED"/>
    <property type="match status" value="1"/>
</dbReference>
<sequence>MSSLQWTSARRTFPNTGFKLLDSSVPIEEETLPTYIPEKYYPVQQGEVFHERYQVLVKLGFGTTSTIWLSRDLLESRYVALKVYVTGNKQNNHEVEIYEHLNSIQANHPGPRLIRKLFDHFSIEGPHDTCPFSGKVQNVNLDQDLQLRNLLLPAPNIEKLSRFEELEVQTPSPRKLLKDRTIYASVGYLPTKGLPLSSDFGEARFGDRENSEDIMPTVYRAPEVVLKANWDHDVDIWGVAMLAWDLVSSHILFHGHQ</sequence>
<dbReference type="GO" id="GO:0005634">
    <property type="term" value="C:nucleus"/>
    <property type="evidence" value="ECO:0007669"/>
    <property type="project" value="TreeGrafter"/>
</dbReference>
<dbReference type="Gene3D" id="3.30.200.20">
    <property type="entry name" value="Phosphorylase Kinase, domain 1"/>
    <property type="match status" value="1"/>
</dbReference>
<evidence type="ECO:0000256" key="7">
    <source>
        <dbReference type="ARBA" id="ARBA00047899"/>
    </source>
</evidence>
<dbReference type="PANTHER" id="PTHR47634">
    <property type="entry name" value="PROTEIN KINASE DOMAIN-CONTAINING PROTEIN-RELATED"/>
    <property type="match status" value="1"/>
</dbReference>
<keyword evidence="2" id="KW-0723">Serine/threonine-protein kinase</keyword>
<evidence type="ECO:0000256" key="5">
    <source>
        <dbReference type="ARBA" id="ARBA00022777"/>
    </source>
</evidence>
<keyword evidence="4 9" id="KW-0547">Nucleotide-binding</keyword>
<dbReference type="Proteomes" id="UP000214365">
    <property type="component" value="Unassembled WGS sequence"/>
</dbReference>
<dbReference type="InterPro" id="IPR051334">
    <property type="entry name" value="SRPK"/>
</dbReference>
<keyword evidence="12" id="KW-1185">Reference proteome</keyword>
<dbReference type="PROSITE" id="PS50011">
    <property type="entry name" value="PROTEIN_KINASE_DOM"/>
    <property type="match status" value="1"/>
</dbReference>
<dbReference type="InterPro" id="IPR017441">
    <property type="entry name" value="Protein_kinase_ATP_BS"/>
</dbReference>
<dbReference type="GO" id="GO:0004674">
    <property type="term" value="F:protein serine/threonine kinase activity"/>
    <property type="evidence" value="ECO:0007669"/>
    <property type="project" value="UniProtKB-KW"/>
</dbReference>
<dbReference type="AlphaFoldDB" id="A0A225AH11"/>
<evidence type="ECO:0000256" key="3">
    <source>
        <dbReference type="ARBA" id="ARBA00022679"/>
    </source>
</evidence>
<dbReference type="EMBL" id="LFMY01000009">
    <property type="protein sequence ID" value="OKL58503.1"/>
    <property type="molecule type" value="Genomic_DNA"/>
</dbReference>
<reference evidence="11 12" key="1">
    <citation type="submission" date="2015-06" db="EMBL/GenBank/DDBJ databases">
        <title>Talaromyces atroroseus IBT 11181 draft genome.</title>
        <authorList>
            <person name="Rasmussen K.B."/>
            <person name="Rasmussen S."/>
            <person name="Petersen B."/>
            <person name="Sicheritz-Ponten T."/>
            <person name="Mortensen U.H."/>
            <person name="Thrane U."/>
        </authorList>
    </citation>
    <scope>NUCLEOTIDE SEQUENCE [LARGE SCALE GENOMIC DNA]</scope>
    <source>
        <strain evidence="11 12">IBT 11181</strain>
    </source>
</reference>
<evidence type="ECO:0000256" key="2">
    <source>
        <dbReference type="ARBA" id="ARBA00022527"/>
    </source>
</evidence>
<evidence type="ECO:0000256" key="6">
    <source>
        <dbReference type="ARBA" id="ARBA00022840"/>
    </source>
</evidence>
<dbReference type="GO" id="GO:0050684">
    <property type="term" value="P:regulation of mRNA processing"/>
    <property type="evidence" value="ECO:0007669"/>
    <property type="project" value="TreeGrafter"/>
</dbReference>
<dbReference type="InterPro" id="IPR011009">
    <property type="entry name" value="Kinase-like_dom_sf"/>
</dbReference>
<evidence type="ECO:0000313" key="12">
    <source>
        <dbReference type="Proteomes" id="UP000214365"/>
    </source>
</evidence>
<organism evidence="11 12">
    <name type="scientific">Talaromyces atroroseus</name>
    <dbReference type="NCBI Taxonomy" id="1441469"/>
    <lineage>
        <taxon>Eukaryota</taxon>
        <taxon>Fungi</taxon>
        <taxon>Dikarya</taxon>
        <taxon>Ascomycota</taxon>
        <taxon>Pezizomycotina</taxon>
        <taxon>Eurotiomycetes</taxon>
        <taxon>Eurotiomycetidae</taxon>
        <taxon>Eurotiales</taxon>
        <taxon>Trichocomaceae</taxon>
        <taxon>Talaromyces</taxon>
        <taxon>Talaromyces sect. Trachyspermi</taxon>
    </lineage>
</organism>